<name>A0A2J6S1H7_HYAVF</name>
<feature type="compositionally biased region" description="Basic and acidic residues" evidence="1">
    <location>
        <begin position="147"/>
        <end position="162"/>
    </location>
</feature>
<evidence type="ECO:0000313" key="3">
    <source>
        <dbReference type="Proteomes" id="UP000235786"/>
    </source>
</evidence>
<feature type="region of interest" description="Disordered" evidence="1">
    <location>
        <begin position="138"/>
        <end position="162"/>
    </location>
</feature>
<accession>A0A2J6S1H7</accession>
<organism evidence="2 3">
    <name type="scientific">Hyaloscypha variabilis (strain UAMH 11265 / GT02V1 / F)</name>
    <name type="common">Meliniomyces variabilis</name>
    <dbReference type="NCBI Taxonomy" id="1149755"/>
    <lineage>
        <taxon>Eukaryota</taxon>
        <taxon>Fungi</taxon>
        <taxon>Dikarya</taxon>
        <taxon>Ascomycota</taxon>
        <taxon>Pezizomycotina</taxon>
        <taxon>Leotiomycetes</taxon>
        <taxon>Helotiales</taxon>
        <taxon>Hyaloscyphaceae</taxon>
        <taxon>Hyaloscypha</taxon>
        <taxon>Hyaloscypha variabilis</taxon>
    </lineage>
</organism>
<evidence type="ECO:0000313" key="2">
    <source>
        <dbReference type="EMBL" id="PMD44615.1"/>
    </source>
</evidence>
<proteinExistence type="predicted"/>
<evidence type="ECO:0000256" key="1">
    <source>
        <dbReference type="SAM" id="MobiDB-lite"/>
    </source>
</evidence>
<gene>
    <name evidence="2" type="ORF">L207DRAFT_525925</name>
</gene>
<evidence type="ECO:0008006" key="4">
    <source>
        <dbReference type="Google" id="ProtNLM"/>
    </source>
</evidence>
<dbReference type="EMBL" id="KZ613941">
    <property type="protein sequence ID" value="PMD44615.1"/>
    <property type="molecule type" value="Genomic_DNA"/>
</dbReference>
<keyword evidence="3" id="KW-1185">Reference proteome</keyword>
<feature type="region of interest" description="Disordered" evidence="1">
    <location>
        <begin position="1"/>
        <end position="53"/>
    </location>
</feature>
<dbReference type="Proteomes" id="UP000235786">
    <property type="component" value="Unassembled WGS sequence"/>
</dbReference>
<reference evidence="2 3" key="1">
    <citation type="submission" date="2016-04" db="EMBL/GenBank/DDBJ databases">
        <title>A degradative enzymes factory behind the ericoid mycorrhizal symbiosis.</title>
        <authorList>
            <consortium name="DOE Joint Genome Institute"/>
            <person name="Martino E."/>
            <person name="Morin E."/>
            <person name="Grelet G."/>
            <person name="Kuo A."/>
            <person name="Kohler A."/>
            <person name="Daghino S."/>
            <person name="Barry K."/>
            <person name="Choi C."/>
            <person name="Cichocki N."/>
            <person name="Clum A."/>
            <person name="Copeland A."/>
            <person name="Hainaut M."/>
            <person name="Haridas S."/>
            <person name="Labutti K."/>
            <person name="Lindquist E."/>
            <person name="Lipzen A."/>
            <person name="Khouja H.-R."/>
            <person name="Murat C."/>
            <person name="Ohm R."/>
            <person name="Olson A."/>
            <person name="Spatafora J."/>
            <person name="Veneault-Fourrey C."/>
            <person name="Henrissat B."/>
            <person name="Grigoriev I."/>
            <person name="Martin F."/>
            <person name="Perotto S."/>
        </authorList>
    </citation>
    <scope>NUCLEOTIDE SEQUENCE [LARGE SCALE GENOMIC DNA]</scope>
    <source>
        <strain evidence="2 3">F</strain>
    </source>
</reference>
<dbReference type="OrthoDB" id="2367685at2759"/>
<protein>
    <recommendedName>
        <fullName evidence="4">WW domain-containing protein</fullName>
    </recommendedName>
</protein>
<sequence length="298" mass="32984">MEPKEPPPSYNQAQASSSATTSFPQQPKTRNGIPPHTRRSMEDESRPLPSGWIRQYDSETHHQFFVDTSASPPRSIWHHPYDDSTYLASLDIEERQRVQNLHRVPTHADIEAESSDEGHHGHDGAPPTAVHKFGRKMKDKMTGSTHVQREEKRRRREEEEREAYRQHVHMREQMARAAETGEPQLLGRDRDGREVFVEPPPTNGGPEYAGAAFGGRGGGPYGGGFVGNDGGGLRVGGYGYNPYPGGPERGGVYAEHPNARFIRPQGPYARPYGGGFGGGYGMPMLGYNPAMMMGGVFF</sequence>
<dbReference type="STRING" id="1149755.A0A2J6S1H7"/>
<feature type="compositionally biased region" description="Low complexity" evidence="1">
    <location>
        <begin position="10"/>
        <end position="27"/>
    </location>
</feature>
<dbReference type="AlphaFoldDB" id="A0A2J6S1H7"/>